<name>A0A1U7H776_9CYAN</name>
<dbReference type="SUPFAM" id="SSF52266">
    <property type="entry name" value="SGNH hydrolase"/>
    <property type="match status" value="1"/>
</dbReference>
<dbReference type="Proteomes" id="UP000186868">
    <property type="component" value="Unassembled WGS sequence"/>
</dbReference>
<accession>A0A1U7H776</accession>
<reference evidence="1 2" key="1">
    <citation type="submission" date="2016-11" db="EMBL/GenBank/DDBJ databases">
        <title>Draft Genome Sequences of Nine Cyanobacterial Strains from Diverse Habitats.</title>
        <authorList>
            <person name="Zhu T."/>
            <person name="Hou S."/>
            <person name="Lu X."/>
            <person name="Hess W.R."/>
        </authorList>
    </citation>
    <scope>NUCLEOTIDE SEQUENCE [LARGE SCALE GENOMIC DNA]</scope>
    <source>
        <strain evidence="1 2">NIES-593</strain>
    </source>
</reference>
<organism evidence="1 2">
    <name type="scientific">Hydrococcus rivularis NIES-593</name>
    <dbReference type="NCBI Taxonomy" id="1921803"/>
    <lineage>
        <taxon>Bacteria</taxon>
        <taxon>Bacillati</taxon>
        <taxon>Cyanobacteriota</taxon>
        <taxon>Cyanophyceae</taxon>
        <taxon>Pleurocapsales</taxon>
        <taxon>Hydrococcaceae</taxon>
        <taxon>Hydrococcus</taxon>
    </lineage>
</organism>
<sequence>MTNPIPPDLLVGLEGGYSKVPEEVKEFLCTEPRPPETDPTLGISVAINRQETPQHRLVTIGDSLTHGFQSGAIFKTNLSYPMLIAREMGWSQNFRHPSYFGPGDGLPLNLEKLARELGNRYQIADGINAIDAALLLPWLRGYLDQIEDYWERGEGLNAPERGAINHNLAVYGWDLRNTLSRNADIAKSVIRENPPKEDFIRQVSENANEIATLWVLNSARNSANKALTPLEAAKALGEEGEIETLIILIGANNALGSILTFKLRWSDVGYQDMRENDKYTVWLPSHFKDELDQIVERVKQIKARHVIWGTVPHVTIAPFARGVSENGQKIQPGSRYFPFYVPIWLENTFNPNNRRHPRLTANQARGIDSAIDKYNEYIVATVREGRRQGKDWYLLETAGLLDRLAVRRYIEDWIARPNWWTEYPLPEPLKNLNPQPTSLFFKSNQQGRQQGGLFSLDGIHPTTIGYGILAQEIINIMQLAGVEFYESDGITKKTGKIEIDFARLIKEDTLISKPPAAVSAILDSIGWLDSMTGIISQLYQNNI</sequence>
<dbReference type="EMBL" id="MRCB01000055">
    <property type="protein sequence ID" value="OKH17952.1"/>
    <property type="molecule type" value="Genomic_DNA"/>
</dbReference>
<keyword evidence="2" id="KW-1185">Reference proteome</keyword>
<dbReference type="Gene3D" id="3.40.50.1110">
    <property type="entry name" value="SGNH hydrolase"/>
    <property type="match status" value="1"/>
</dbReference>
<dbReference type="RefSeq" id="WP_073601734.1">
    <property type="nucleotide sequence ID" value="NZ_MRCB01000055.1"/>
</dbReference>
<comment type="caution">
    <text evidence="1">The sequence shown here is derived from an EMBL/GenBank/DDBJ whole genome shotgun (WGS) entry which is preliminary data.</text>
</comment>
<proteinExistence type="predicted"/>
<evidence type="ECO:0008006" key="3">
    <source>
        <dbReference type="Google" id="ProtNLM"/>
    </source>
</evidence>
<evidence type="ECO:0000313" key="2">
    <source>
        <dbReference type="Proteomes" id="UP000186868"/>
    </source>
</evidence>
<dbReference type="InterPro" id="IPR036514">
    <property type="entry name" value="SGNH_hydro_sf"/>
</dbReference>
<dbReference type="OrthoDB" id="9764164at2"/>
<dbReference type="AlphaFoldDB" id="A0A1U7H776"/>
<gene>
    <name evidence="1" type="ORF">NIES593_22595</name>
</gene>
<protein>
    <recommendedName>
        <fullName evidence="3">SGNH/GDSL hydrolase family protein</fullName>
    </recommendedName>
</protein>
<evidence type="ECO:0000313" key="1">
    <source>
        <dbReference type="EMBL" id="OKH17952.1"/>
    </source>
</evidence>